<feature type="transmembrane region" description="Helical" evidence="1">
    <location>
        <begin position="175"/>
        <end position="195"/>
    </location>
</feature>
<dbReference type="AlphaFoldDB" id="A0A1G2E3J0"/>
<feature type="transmembrane region" description="Helical" evidence="1">
    <location>
        <begin position="233"/>
        <end position="253"/>
    </location>
</feature>
<accession>A0A1G2E3J0</accession>
<proteinExistence type="predicted"/>
<feature type="transmembrane region" description="Helical" evidence="1">
    <location>
        <begin position="57"/>
        <end position="73"/>
    </location>
</feature>
<evidence type="ECO:0000256" key="1">
    <source>
        <dbReference type="SAM" id="Phobius"/>
    </source>
</evidence>
<feature type="transmembrane region" description="Helical" evidence="1">
    <location>
        <begin position="258"/>
        <end position="275"/>
    </location>
</feature>
<dbReference type="EMBL" id="MHLU01000022">
    <property type="protein sequence ID" value="OGZ20315.1"/>
    <property type="molecule type" value="Genomic_DNA"/>
</dbReference>
<feature type="transmembrane region" description="Helical" evidence="1">
    <location>
        <begin position="207"/>
        <end position="227"/>
    </location>
</feature>
<gene>
    <name evidence="2" type="ORF">A2494_00085</name>
</gene>
<keyword evidence="1" id="KW-1133">Transmembrane helix</keyword>
<feature type="transmembrane region" description="Helical" evidence="1">
    <location>
        <begin position="32"/>
        <end position="51"/>
    </location>
</feature>
<protein>
    <recommendedName>
        <fullName evidence="4">EamA domain-containing protein</fullName>
    </recommendedName>
</protein>
<evidence type="ECO:0008006" key="4">
    <source>
        <dbReference type="Google" id="ProtNLM"/>
    </source>
</evidence>
<keyword evidence="1" id="KW-0472">Membrane</keyword>
<organism evidence="2 3">
    <name type="scientific">Candidatus Lloydbacteria bacterium RIFOXYC12_FULL_46_25</name>
    <dbReference type="NCBI Taxonomy" id="1798670"/>
    <lineage>
        <taxon>Bacteria</taxon>
        <taxon>Candidatus Lloydiibacteriota</taxon>
    </lineage>
</organism>
<comment type="caution">
    <text evidence="2">The sequence shown here is derived from an EMBL/GenBank/DDBJ whole genome shotgun (WGS) entry which is preliminary data.</text>
</comment>
<evidence type="ECO:0000313" key="2">
    <source>
        <dbReference type="EMBL" id="OGZ20315.1"/>
    </source>
</evidence>
<feature type="transmembrane region" description="Helical" evidence="1">
    <location>
        <begin position="120"/>
        <end position="136"/>
    </location>
</feature>
<dbReference type="Proteomes" id="UP000178106">
    <property type="component" value="Unassembled WGS sequence"/>
</dbReference>
<evidence type="ECO:0000313" key="3">
    <source>
        <dbReference type="Proteomes" id="UP000178106"/>
    </source>
</evidence>
<name>A0A1G2E3J0_9BACT</name>
<feature type="transmembrane region" description="Helical" evidence="1">
    <location>
        <begin position="143"/>
        <end position="163"/>
    </location>
</feature>
<keyword evidence="1" id="KW-0812">Transmembrane</keyword>
<feature type="transmembrane region" description="Helical" evidence="1">
    <location>
        <begin position="94"/>
        <end position="114"/>
    </location>
</feature>
<reference evidence="2 3" key="1">
    <citation type="journal article" date="2016" name="Nat. Commun.">
        <title>Thousands of microbial genomes shed light on interconnected biogeochemical processes in an aquifer system.</title>
        <authorList>
            <person name="Anantharaman K."/>
            <person name="Brown C.T."/>
            <person name="Hug L.A."/>
            <person name="Sharon I."/>
            <person name="Castelle C.J."/>
            <person name="Probst A.J."/>
            <person name="Thomas B.C."/>
            <person name="Singh A."/>
            <person name="Wilkins M.J."/>
            <person name="Karaoz U."/>
            <person name="Brodie E.L."/>
            <person name="Williams K.H."/>
            <person name="Hubbard S.S."/>
            <person name="Banfield J.F."/>
        </authorList>
    </citation>
    <scope>NUCLEOTIDE SEQUENCE [LARGE SCALE GENOMIC DNA]</scope>
</reference>
<sequence>MLGILLAFSGNFFGEFASSFGKQLLEKKELSIYLYGAVNYFLLTLLFLVIVFMGGESLALGGGVLLFFVRSFFEIVQSELQLRALQFADRTTFGFLRTITIPVLLVVDLVLGYVLTMTQFVGVLLVTLSLVFMFSGKHMKRNGFYLSLFSALNAVITISLYKYNITHFRSVAVEGFYITLLLASYFIFRSALLHGSRSFPLLLRRSVLLSSLGNGVASVLVSFAYQYGPASLILAMVRAGALFWSFFSGALYFHEDGVRRKFIVLSVLIVAVFLML</sequence>